<keyword evidence="2" id="KW-1185">Reference proteome</keyword>
<dbReference type="RefSeq" id="WP_166035042.1">
    <property type="nucleotide sequence ID" value="NZ_CP049887.1"/>
</dbReference>
<dbReference type="InterPro" id="IPR011664">
    <property type="entry name" value="Abi_system_AbiD/AbiF-like"/>
</dbReference>
<accession>A0A6G8AV96</accession>
<name>A0A6G8AV96_9ENTE</name>
<evidence type="ECO:0000313" key="1">
    <source>
        <dbReference type="EMBL" id="QIL48910.1"/>
    </source>
</evidence>
<evidence type="ECO:0000313" key="2">
    <source>
        <dbReference type="Proteomes" id="UP000501747"/>
    </source>
</evidence>
<dbReference type="AlphaFoldDB" id="A0A6G8AV96"/>
<reference evidence="1 2" key="1">
    <citation type="submission" date="2020-03" db="EMBL/GenBank/DDBJ databases">
        <title>Vagococcus sp. nov., isolated from beetles.</title>
        <authorList>
            <person name="Hyun D.-W."/>
            <person name="Bae J.-W."/>
        </authorList>
    </citation>
    <scope>NUCLEOTIDE SEQUENCE [LARGE SCALE GENOMIC DNA]</scope>
    <source>
        <strain evidence="1 2">HDW17B</strain>
    </source>
</reference>
<gene>
    <name evidence="1" type="ORF">G7082_10540</name>
</gene>
<dbReference type="KEGG" id="vhy:G7082_10540"/>
<dbReference type="EMBL" id="CP049887">
    <property type="protein sequence ID" value="QIL48910.1"/>
    <property type="molecule type" value="Genomic_DNA"/>
</dbReference>
<sequence>MSKKTMLISDVSKPYQDIEVYPDKNLFIDGYKFPIPIKQKSKKIEIKEAKEIKIPKKIPEMIVQFKDHGITFTSSEEVLAGEILRTINYYRLSVFMLYLKEDKSFSNLLKLYEFDSFLRMSINRLIPSIEVLLKTNLAYFLSTNREILTNDRILPSGLIYLDKTIYKERHLNNKDVDRWYSKVAEELFKKQEKDVMIKHHVEYYSGHIPIWVMVEHLTIGELSSFITYLDRPIRKKWMDQLSEEIPQRLIIEWVKTIQILRNTGAHCSRFYSKYFNFNPTMLKMDEELIFKNIEYDKEQLSLIKSKFSHSVFAGLLVMKNFYMLLGITERENWNVFVEKLENKITDTPEVNISNMSFPKHWKEILIFEI</sequence>
<proteinExistence type="predicted"/>
<dbReference type="Pfam" id="PF07751">
    <property type="entry name" value="Abi_2"/>
    <property type="match status" value="1"/>
</dbReference>
<protein>
    <submittedName>
        <fullName evidence="1">Abi family protein</fullName>
    </submittedName>
</protein>
<organism evidence="1 2">
    <name type="scientific">Vagococcus hydrophili</name>
    <dbReference type="NCBI Taxonomy" id="2714947"/>
    <lineage>
        <taxon>Bacteria</taxon>
        <taxon>Bacillati</taxon>
        <taxon>Bacillota</taxon>
        <taxon>Bacilli</taxon>
        <taxon>Lactobacillales</taxon>
        <taxon>Enterococcaceae</taxon>
        <taxon>Vagococcus</taxon>
    </lineage>
</organism>
<dbReference type="Proteomes" id="UP000501747">
    <property type="component" value="Chromosome"/>
</dbReference>